<dbReference type="EMBL" id="KQ235379">
    <property type="protein sequence ID" value="KMZ99809.1"/>
    <property type="molecule type" value="Genomic_DNA"/>
</dbReference>
<feature type="region of interest" description="Disordered" evidence="2">
    <location>
        <begin position="793"/>
        <end position="889"/>
    </location>
</feature>
<feature type="coiled-coil region" evidence="1">
    <location>
        <begin position="602"/>
        <end position="757"/>
    </location>
</feature>
<evidence type="ECO:0000256" key="2">
    <source>
        <dbReference type="SAM" id="MobiDB-lite"/>
    </source>
</evidence>
<feature type="domain" description="GRIP" evidence="3">
    <location>
        <begin position="968"/>
        <end position="1019"/>
    </location>
</feature>
<feature type="compositionally biased region" description="Basic and acidic residues" evidence="2">
    <location>
        <begin position="859"/>
        <end position="877"/>
    </location>
</feature>
<evidence type="ECO:0000313" key="5">
    <source>
        <dbReference type="Proteomes" id="UP000053239"/>
    </source>
</evidence>
<feature type="coiled-coil region" evidence="1">
    <location>
        <begin position="927"/>
        <end position="961"/>
    </location>
</feature>
<dbReference type="InterPro" id="IPR000237">
    <property type="entry name" value="GRIP_dom"/>
</dbReference>
<evidence type="ECO:0000313" key="4">
    <source>
        <dbReference type="EMBL" id="KMZ99809.1"/>
    </source>
</evidence>
<accession>A0A0J9TW36</accession>
<reference evidence="4 5" key="1">
    <citation type="submission" date="2011-09" db="EMBL/GenBank/DDBJ databases">
        <title>The Genome Sequence of Plasmodium vivax North Korean.</title>
        <authorList>
            <consortium name="The Broad Institute Genome Sequencing Platform"/>
            <consortium name="The Broad Institute Genome Sequencing Center for Infectious Disease"/>
            <person name="Neafsey D."/>
            <person name="Carlton J."/>
            <person name="Barnwell J."/>
            <person name="Collins W."/>
            <person name="Escalante A."/>
            <person name="Mullikin J."/>
            <person name="Saul A."/>
            <person name="Guigo R."/>
            <person name="Camara F."/>
            <person name="Young S.K."/>
            <person name="Zeng Q."/>
            <person name="Gargeya S."/>
            <person name="Fitzgerald M."/>
            <person name="Haas B."/>
            <person name="Abouelleil A."/>
            <person name="Alvarado L."/>
            <person name="Arachchi H.M."/>
            <person name="Berlin A."/>
            <person name="Brown A."/>
            <person name="Chapman S.B."/>
            <person name="Chen Z."/>
            <person name="Dunbar C."/>
            <person name="Freedman E."/>
            <person name="Gearin G."/>
            <person name="Gellesch M."/>
            <person name="Goldberg J."/>
            <person name="Griggs A."/>
            <person name="Gujja S."/>
            <person name="Heiman D."/>
            <person name="Howarth C."/>
            <person name="Larson L."/>
            <person name="Lui A."/>
            <person name="MacDonald P.J.P."/>
            <person name="Montmayeur A."/>
            <person name="Murphy C."/>
            <person name="Neiman D."/>
            <person name="Pearson M."/>
            <person name="Priest M."/>
            <person name="Roberts A."/>
            <person name="Saif S."/>
            <person name="Shea T."/>
            <person name="Shenoy N."/>
            <person name="Sisk P."/>
            <person name="Stolte C."/>
            <person name="Sykes S."/>
            <person name="Wortman J."/>
            <person name="Nusbaum C."/>
            <person name="Birren B."/>
        </authorList>
    </citation>
    <scope>NUCLEOTIDE SEQUENCE [LARGE SCALE GENOMIC DNA]</scope>
    <source>
        <strain evidence="4 5">North Korean</strain>
    </source>
</reference>
<dbReference type="Gene3D" id="1.10.287.1490">
    <property type="match status" value="1"/>
</dbReference>
<name>A0A0J9TW36_PLAVI</name>
<feature type="compositionally biased region" description="Basic and acidic residues" evidence="2">
    <location>
        <begin position="211"/>
        <end position="223"/>
    </location>
</feature>
<dbReference type="Proteomes" id="UP000053239">
    <property type="component" value="Unassembled WGS sequence"/>
</dbReference>
<feature type="region of interest" description="Disordered" evidence="2">
    <location>
        <begin position="172"/>
        <end position="337"/>
    </location>
</feature>
<protein>
    <recommendedName>
        <fullName evidence="3">GRIP domain-containing protein</fullName>
    </recommendedName>
</protein>
<dbReference type="AlphaFoldDB" id="A0A0J9TW36"/>
<feature type="coiled-coil region" evidence="1">
    <location>
        <begin position="360"/>
        <end position="513"/>
    </location>
</feature>
<sequence>MNLFEENEAHEVGFQPDGGLQHDSGFHLDGCFQPDSGLHLHSGFHPDGDLLVDIPNHEQAAFPPNSMSSHNLKNQRQLNDSDLFLTLNNNFAPSNNCISQEPILKEGEESAHPWKKYPGPTSQDLVLCYKAKDHQGEKNYFYPLHSENEATSIEMTYDGFLNDNNYSKSRSMSLNFTDHSDDGGGSSAPPGGKANDDAGGHVNGEVSMDSGKGKSTDEQEGDAKVNIAEEASKNGEASEHVEVSKNGKAPRDGDGDSEGGNGGGSDSGEAKEGNAGEGEKVDEHKGATNDGGEVDGRGDNPQANEEGEKNGDEEEVPPVEEVTPMEEVIPVEESTPMEEVIPVEESTPMEEAPPVEAPPAADLQSEIAKLKEDIKNMKKEKIHLLAKFKAYTLNNKREIERLEGECKGRADEVRALEGECRGKERQIEQISGEVAQLKDELAQISGELALLKDEREGHQGEIKQKEEELEELRSRCSASAAQLQEANMLRRQNDSLKAQLEEEHSKMEKLQSSVGQQGAEGNKLKLHLRDEDVLFLFSTESSRLVCFAKNGEHHIVEEESFRQSYPSVKVPPSVQEEHLSELRAHEREEALRVEKIAEGGKLMEAEKKLLEEEKSRVDAEKKLMQEEMTRIEGEKKLLEGEMTRIEAEKKLLEEEFLAYKQKVSALISETNENWKNVEEKNETIQRMSNSLLKYEQDIETYQNEVSTLTGKCKALEGQICREKNLREQQNGVVAELKKQMQKEKAEIKRRCREQFDEECQQKVNEVKAVFSEKEALLQSKIQLLLRQVDRMAFSSEGKSQAKQAEGEGWSERSEQWMSAEQTSPPAEQLTPPEKWTPTGQPLPPQGHAAGDPSPPATGEKGRSGGSQEKRDSQEPPRSEVGSEGNVDCVLPKSNKTEGFFPHLNLANHCEKDKYDDGTKIPIYPNEYKKIRKKLDTYELVISEEKKEKKNLLEHINVLTSQIKVYESISGNHEQVLYQKNILQNFIAQIPANTKIDDYVSVIYNTFNFSPQEIEQINAKRAKR</sequence>
<feature type="compositionally biased region" description="Basic and acidic residues" evidence="2">
    <location>
        <begin position="230"/>
        <end position="254"/>
    </location>
</feature>
<evidence type="ECO:0000256" key="1">
    <source>
        <dbReference type="SAM" id="Coils"/>
    </source>
</evidence>
<feature type="compositionally biased region" description="Low complexity" evidence="2">
    <location>
        <begin position="319"/>
        <end position="333"/>
    </location>
</feature>
<dbReference type="OrthoDB" id="385258at2759"/>
<feature type="compositionally biased region" description="Basic and acidic residues" evidence="2">
    <location>
        <begin position="268"/>
        <end position="287"/>
    </location>
</feature>
<feature type="compositionally biased region" description="Polar residues" evidence="2">
    <location>
        <begin position="815"/>
        <end position="825"/>
    </location>
</feature>
<evidence type="ECO:0000259" key="3">
    <source>
        <dbReference type="PROSITE" id="PS50913"/>
    </source>
</evidence>
<gene>
    <name evidence="4" type="ORF">PVNG_04086</name>
</gene>
<proteinExistence type="predicted"/>
<dbReference type="PROSITE" id="PS50913">
    <property type="entry name" value="GRIP"/>
    <property type="match status" value="1"/>
</dbReference>
<keyword evidence="1" id="KW-0175">Coiled coil</keyword>
<organism evidence="4 5">
    <name type="scientific">Plasmodium vivax North Korean</name>
    <dbReference type="NCBI Taxonomy" id="1035514"/>
    <lineage>
        <taxon>Eukaryota</taxon>
        <taxon>Sar</taxon>
        <taxon>Alveolata</taxon>
        <taxon>Apicomplexa</taxon>
        <taxon>Aconoidasida</taxon>
        <taxon>Haemosporida</taxon>
        <taxon>Plasmodiidae</taxon>
        <taxon>Plasmodium</taxon>
        <taxon>Plasmodium (Plasmodium)</taxon>
    </lineage>
</organism>